<dbReference type="SUPFAM" id="SSF53300">
    <property type="entry name" value="vWA-like"/>
    <property type="match status" value="1"/>
</dbReference>
<proteinExistence type="predicted"/>
<dbReference type="PANTHER" id="PTHR22550:SF5">
    <property type="entry name" value="LEUCINE ZIPPER PROTEIN 4"/>
    <property type="match status" value="1"/>
</dbReference>
<dbReference type="SMART" id="SM00327">
    <property type="entry name" value="VWA"/>
    <property type="match status" value="1"/>
</dbReference>
<evidence type="ECO:0000313" key="7">
    <source>
        <dbReference type="EMBL" id="GAA4427730.1"/>
    </source>
</evidence>
<organism evidence="7 8">
    <name type="scientific">Acidovorax lacteus</name>
    <dbReference type="NCBI Taxonomy" id="1924988"/>
    <lineage>
        <taxon>Bacteria</taxon>
        <taxon>Pseudomonadati</taxon>
        <taxon>Pseudomonadota</taxon>
        <taxon>Betaproteobacteria</taxon>
        <taxon>Burkholderiales</taxon>
        <taxon>Comamonadaceae</taxon>
        <taxon>Acidovorax</taxon>
    </lineage>
</organism>
<keyword evidence="8" id="KW-1185">Reference proteome</keyword>
<evidence type="ECO:0000256" key="4">
    <source>
        <dbReference type="ARBA" id="ARBA00023136"/>
    </source>
</evidence>
<keyword evidence="2 5" id="KW-0812">Transmembrane</keyword>
<reference evidence="8" key="1">
    <citation type="journal article" date="2019" name="Int. J. Syst. Evol. Microbiol.">
        <title>The Global Catalogue of Microorganisms (GCM) 10K type strain sequencing project: providing services to taxonomists for standard genome sequencing and annotation.</title>
        <authorList>
            <consortium name="The Broad Institute Genomics Platform"/>
            <consortium name="The Broad Institute Genome Sequencing Center for Infectious Disease"/>
            <person name="Wu L."/>
            <person name="Ma J."/>
        </authorList>
    </citation>
    <scope>NUCLEOTIDE SEQUENCE [LARGE SCALE GENOMIC DNA]</scope>
    <source>
        <strain evidence="8">JCM 31890</strain>
    </source>
</reference>
<dbReference type="InterPro" id="IPR050768">
    <property type="entry name" value="UPF0353/GerABKA_families"/>
</dbReference>
<evidence type="ECO:0000256" key="2">
    <source>
        <dbReference type="ARBA" id="ARBA00022692"/>
    </source>
</evidence>
<gene>
    <name evidence="7" type="ORF">GCM10023090_25450</name>
</gene>
<evidence type="ECO:0000256" key="3">
    <source>
        <dbReference type="ARBA" id="ARBA00022989"/>
    </source>
</evidence>
<evidence type="ECO:0000256" key="5">
    <source>
        <dbReference type="SAM" id="Phobius"/>
    </source>
</evidence>
<dbReference type="EMBL" id="BAABEX010000029">
    <property type="protein sequence ID" value="GAA4427730.1"/>
    <property type="molecule type" value="Genomic_DNA"/>
</dbReference>
<dbReference type="Pfam" id="PF13519">
    <property type="entry name" value="VWA_2"/>
    <property type="match status" value="1"/>
</dbReference>
<feature type="domain" description="VWFA" evidence="6">
    <location>
        <begin position="87"/>
        <end position="307"/>
    </location>
</feature>
<dbReference type="InterPro" id="IPR002035">
    <property type="entry name" value="VWF_A"/>
</dbReference>
<dbReference type="PANTHER" id="PTHR22550">
    <property type="entry name" value="SPORE GERMINATION PROTEIN"/>
    <property type="match status" value="1"/>
</dbReference>
<keyword evidence="3 5" id="KW-1133">Transmembrane helix</keyword>
<comment type="caution">
    <text evidence="7">The sequence shown here is derived from an EMBL/GenBank/DDBJ whole genome shotgun (WGS) entry which is preliminary data.</text>
</comment>
<evidence type="ECO:0000259" key="6">
    <source>
        <dbReference type="PROSITE" id="PS50234"/>
    </source>
</evidence>
<dbReference type="InterPro" id="IPR024163">
    <property type="entry name" value="Aerotolerance_reg_N"/>
</dbReference>
<keyword evidence="4 5" id="KW-0472">Membrane</keyword>
<name>A0ABP8LG49_9BURK</name>
<dbReference type="InterPro" id="IPR036465">
    <property type="entry name" value="vWFA_dom_sf"/>
</dbReference>
<keyword evidence="1" id="KW-1003">Cell membrane</keyword>
<dbReference type="Gene3D" id="3.40.50.410">
    <property type="entry name" value="von Willebrand factor, type A domain"/>
    <property type="match status" value="1"/>
</dbReference>
<feature type="transmembrane region" description="Helical" evidence="5">
    <location>
        <begin position="59"/>
        <end position="81"/>
    </location>
</feature>
<evidence type="ECO:0000256" key="1">
    <source>
        <dbReference type="ARBA" id="ARBA00022475"/>
    </source>
</evidence>
<dbReference type="Pfam" id="PF00092">
    <property type="entry name" value="VWA"/>
    <property type="match status" value="1"/>
</dbReference>
<dbReference type="Proteomes" id="UP001501788">
    <property type="component" value="Unassembled WGS sequence"/>
</dbReference>
<protein>
    <submittedName>
        <fullName evidence="7">VWA domain-containing protein</fullName>
    </submittedName>
</protein>
<dbReference type="PROSITE" id="PS50234">
    <property type="entry name" value="VWFA"/>
    <property type="match status" value="1"/>
</dbReference>
<dbReference type="RefSeq" id="WP_345065774.1">
    <property type="nucleotide sequence ID" value="NZ_BAABEX010000029.1"/>
</dbReference>
<sequence>MVFLWPSLLWLLCLAPLLVLLYVWLLRRRKQAAVAYSHLALVREALDASRPWRRHVPPLLLWLALVALLLAAARPMAVITLPSRDQTVILAMDVSGSMRATDVQPDRITAAQEAAKAFIAELPRHVKVGIVAFAGSAQLAQLPTQNHEDLVKAIDSFQLQRGTATGNGIMLSLATLFPDAGIDIAALGGRQSMRPRSMDEVLQQDAAKGFKPVEPGSYTSAAIIMLTDGQRTTGVDPLEAAKWAADRGVRVYTVGVGTLQGETIGFEGWSMRVRLDEETLKAIAVRTQAEYFHAATAADLRKVYETLSTRLTVEKRETEVSGLFALAGALLVLMAGGLSLWWFGRVA</sequence>
<accession>A0ABP8LG49</accession>
<feature type="transmembrane region" description="Helical" evidence="5">
    <location>
        <begin position="320"/>
        <end position="343"/>
    </location>
</feature>
<dbReference type="Pfam" id="PF07584">
    <property type="entry name" value="BatA"/>
    <property type="match status" value="1"/>
</dbReference>
<evidence type="ECO:0000313" key="8">
    <source>
        <dbReference type="Proteomes" id="UP001501788"/>
    </source>
</evidence>